<sequence>MTVVSDEIKAHQVRCRDAAGRQRSSSVVRLPDGRVGIGVPAGEWAEPEPGDAAAFAMAVGSAGIGAVPFAMAASGNSSVTRLRKPA</sequence>
<name>A0A3E0GW81_9PSEU</name>
<evidence type="ECO:0000256" key="1">
    <source>
        <dbReference type="SAM" id="Phobius"/>
    </source>
</evidence>
<proteinExistence type="predicted"/>
<keyword evidence="1" id="KW-0472">Membrane</keyword>
<dbReference type="RefSeq" id="WP_147328956.1">
    <property type="nucleotide sequence ID" value="NZ_CP144375.1"/>
</dbReference>
<organism evidence="2 3">
    <name type="scientific">Kutzneria buriramensis</name>
    <dbReference type="NCBI Taxonomy" id="1045776"/>
    <lineage>
        <taxon>Bacteria</taxon>
        <taxon>Bacillati</taxon>
        <taxon>Actinomycetota</taxon>
        <taxon>Actinomycetes</taxon>
        <taxon>Pseudonocardiales</taxon>
        <taxon>Pseudonocardiaceae</taxon>
        <taxon>Kutzneria</taxon>
    </lineage>
</organism>
<keyword evidence="1" id="KW-1133">Transmembrane helix</keyword>
<dbReference type="Proteomes" id="UP000256269">
    <property type="component" value="Unassembled WGS sequence"/>
</dbReference>
<keyword evidence="3" id="KW-1185">Reference proteome</keyword>
<reference evidence="2 3" key="1">
    <citation type="submission" date="2018-08" db="EMBL/GenBank/DDBJ databases">
        <title>Genomic Encyclopedia of Archaeal and Bacterial Type Strains, Phase II (KMG-II): from individual species to whole genera.</title>
        <authorList>
            <person name="Goeker M."/>
        </authorList>
    </citation>
    <scope>NUCLEOTIDE SEQUENCE [LARGE SCALE GENOMIC DNA]</scope>
    <source>
        <strain evidence="2 3">DSM 45791</strain>
    </source>
</reference>
<evidence type="ECO:0000313" key="2">
    <source>
        <dbReference type="EMBL" id="REH28567.1"/>
    </source>
</evidence>
<accession>A0A3E0GW81</accession>
<dbReference type="OrthoDB" id="3694176at2"/>
<keyword evidence="1" id="KW-0812">Transmembrane</keyword>
<comment type="caution">
    <text evidence="2">The sequence shown here is derived from an EMBL/GenBank/DDBJ whole genome shotgun (WGS) entry which is preliminary data.</text>
</comment>
<evidence type="ECO:0000313" key="3">
    <source>
        <dbReference type="Proteomes" id="UP000256269"/>
    </source>
</evidence>
<gene>
    <name evidence="2" type="ORF">BCF44_1269</name>
</gene>
<dbReference type="AlphaFoldDB" id="A0A3E0GW81"/>
<dbReference type="EMBL" id="QUNO01000026">
    <property type="protein sequence ID" value="REH28567.1"/>
    <property type="molecule type" value="Genomic_DNA"/>
</dbReference>
<protein>
    <submittedName>
        <fullName evidence="2">Uncharacterized protein</fullName>
    </submittedName>
</protein>
<feature type="transmembrane region" description="Helical" evidence="1">
    <location>
        <begin position="52"/>
        <end position="74"/>
    </location>
</feature>